<dbReference type="EMBL" id="JAJSOF020000021">
    <property type="protein sequence ID" value="KAJ4436980.1"/>
    <property type="molecule type" value="Genomic_DNA"/>
</dbReference>
<dbReference type="Pfam" id="PF00078">
    <property type="entry name" value="RVT_1"/>
    <property type="match status" value="1"/>
</dbReference>
<keyword evidence="4" id="KW-1185">Reference proteome</keyword>
<accession>A0ABQ8SU49</accession>
<evidence type="ECO:0000256" key="1">
    <source>
        <dbReference type="SAM" id="MobiDB-lite"/>
    </source>
</evidence>
<dbReference type="Proteomes" id="UP001148838">
    <property type="component" value="Unassembled WGS sequence"/>
</dbReference>
<comment type="caution">
    <text evidence="3">The sequence shown here is derived from an EMBL/GenBank/DDBJ whole genome shotgun (WGS) entry which is preliminary data.</text>
</comment>
<dbReference type="InterPro" id="IPR043502">
    <property type="entry name" value="DNA/RNA_pol_sf"/>
</dbReference>
<evidence type="ECO:0000313" key="3">
    <source>
        <dbReference type="EMBL" id="KAJ4436980.1"/>
    </source>
</evidence>
<organism evidence="3 4">
    <name type="scientific">Periplaneta americana</name>
    <name type="common">American cockroach</name>
    <name type="synonym">Blatta americana</name>
    <dbReference type="NCBI Taxonomy" id="6978"/>
    <lineage>
        <taxon>Eukaryota</taxon>
        <taxon>Metazoa</taxon>
        <taxon>Ecdysozoa</taxon>
        <taxon>Arthropoda</taxon>
        <taxon>Hexapoda</taxon>
        <taxon>Insecta</taxon>
        <taxon>Pterygota</taxon>
        <taxon>Neoptera</taxon>
        <taxon>Polyneoptera</taxon>
        <taxon>Dictyoptera</taxon>
        <taxon>Blattodea</taxon>
        <taxon>Blattoidea</taxon>
        <taxon>Blattidae</taxon>
        <taxon>Blattinae</taxon>
        <taxon>Periplaneta</taxon>
    </lineage>
</organism>
<sequence length="765" mass="86632">MSPGSSTESYPAFARIGLRENPGKNLNQVTCPDRDSNPGHLVSRPDALTGTPQIKETIYKKSITDQVPSKFAFEFNFISTVPDASGSEFQSLGRAIVKEDEYEEVRWDDIYNPSELWKNLKVIGLGRASEQADIPIPLDRLNEHFVKDPSLNDTTKQDTVLPDSVPPTRDKFYFTDVTPIDVMKAIRRIKTKAQGPDNISIILIQKIQEIQAFVLPLPKVKVPTDPNDYRPISILPAISKALERIVHRQITNYMNEHKLFDEYQSGFRAGHNTSTALLKVTEEIREAIDSNKVTILTLLDLSKAFNSVNFDLLTHKLRNIYLSETAVSWFESYLRERQQCVVSGNRRSSWLDITSVRFSCWSRTGAVISVHYGAGTVFSLAQFYPLDTNCAAGVGGGERIRVKYILCRTITDFLHVETRSNADLHLPIHSTNTNLSSVRSELHAFLCPGPKPGYLLQQGWASGAHPDSKRGRLIFISHRINAARCSAGKKGDEEKSYGSPNRKVLGINLNKEQKKVSFPGRIRTTKDLVTSLSCSEVNKALKSVTRVVTLPIVLYDCETWTLTLRGERTEIKRFENNVLKKLFEAKRDEVTGEIHNTKLHALNSSPDIIRNIKSRRLRWAEHVARMGEFRNAYRMLVRRPEGKIPLGRPRRRWEDNIKIDLREVEYDDREWINLAQDRGQWRAYVRAAMNLRPGSLKAIRRRPEGTKAVVKECDIYSLSSELKAVDNETASSSGAKRRRSVLKEMPNDKPNDLYGSCSVNVCHGG</sequence>
<feature type="region of interest" description="Disordered" evidence="1">
    <location>
        <begin position="727"/>
        <end position="747"/>
    </location>
</feature>
<evidence type="ECO:0000259" key="2">
    <source>
        <dbReference type="Pfam" id="PF00078"/>
    </source>
</evidence>
<dbReference type="PANTHER" id="PTHR33332">
    <property type="entry name" value="REVERSE TRANSCRIPTASE DOMAIN-CONTAINING PROTEIN"/>
    <property type="match status" value="1"/>
</dbReference>
<evidence type="ECO:0000313" key="4">
    <source>
        <dbReference type="Proteomes" id="UP001148838"/>
    </source>
</evidence>
<name>A0ABQ8SU49_PERAM</name>
<protein>
    <recommendedName>
        <fullName evidence="2">Reverse transcriptase domain-containing protein</fullName>
    </recommendedName>
</protein>
<proteinExistence type="predicted"/>
<dbReference type="CDD" id="cd01650">
    <property type="entry name" value="RT_nLTR_like"/>
    <property type="match status" value="1"/>
</dbReference>
<feature type="domain" description="Reverse transcriptase" evidence="2">
    <location>
        <begin position="226"/>
        <end position="344"/>
    </location>
</feature>
<reference evidence="3 4" key="1">
    <citation type="journal article" date="2022" name="Allergy">
        <title>Genome assembly and annotation of Periplaneta americana reveal a comprehensive cockroach allergen profile.</title>
        <authorList>
            <person name="Wang L."/>
            <person name="Xiong Q."/>
            <person name="Saelim N."/>
            <person name="Wang L."/>
            <person name="Nong W."/>
            <person name="Wan A.T."/>
            <person name="Shi M."/>
            <person name="Liu X."/>
            <person name="Cao Q."/>
            <person name="Hui J.H.L."/>
            <person name="Sookrung N."/>
            <person name="Leung T.F."/>
            <person name="Tungtrongchitr A."/>
            <person name="Tsui S.K.W."/>
        </authorList>
    </citation>
    <scope>NUCLEOTIDE SEQUENCE [LARGE SCALE GENOMIC DNA]</scope>
    <source>
        <strain evidence="3">PWHHKU_190912</strain>
    </source>
</reference>
<dbReference type="InterPro" id="IPR000477">
    <property type="entry name" value="RT_dom"/>
</dbReference>
<dbReference type="SUPFAM" id="SSF56672">
    <property type="entry name" value="DNA/RNA polymerases"/>
    <property type="match status" value="1"/>
</dbReference>
<gene>
    <name evidence="3" type="ORF">ANN_17112</name>
</gene>